<protein>
    <recommendedName>
        <fullName evidence="1">Nucleotide modification associated domain-containing protein</fullName>
    </recommendedName>
</protein>
<name>A0AB33R7U0_STREQ</name>
<feature type="domain" description="Nucleotide modification associated" evidence="1">
    <location>
        <begin position="2"/>
        <end position="153"/>
    </location>
</feature>
<dbReference type="AlphaFoldDB" id="A0AB33R7U0"/>
<dbReference type="InterPro" id="IPR041135">
    <property type="entry name" value="Nmad3"/>
</dbReference>
<dbReference type="EMBL" id="HE858529">
    <property type="protein sequence ID" value="CCI62915.1"/>
    <property type="molecule type" value="Genomic_DNA"/>
</dbReference>
<gene>
    <name evidence="2" type="ORF">SDSE_1421</name>
</gene>
<accession>A0AB33R7U0</accession>
<evidence type="ECO:0000313" key="3">
    <source>
        <dbReference type="Proteomes" id="UP000009215"/>
    </source>
</evidence>
<evidence type="ECO:0000259" key="1">
    <source>
        <dbReference type="Pfam" id="PF18754"/>
    </source>
</evidence>
<dbReference type="RefSeq" id="WP_015057772.1">
    <property type="nucleotide sequence ID" value="NC_019042.1"/>
</dbReference>
<dbReference type="KEGG" id="sdc:SDSE_1421"/>
<evidence type="ECO:0000313" key="2">
    <source>
        <dbReference type="EMBL" id="CCI62915.1"/>
    </source>
</evidence>
<organism evidence="2 3">
    <name type="scientific">Streptococcus dysgalactiae subsp. equisimilis AC-2713</name>
    <dbReference type="NCBI Taxonomy" id="759913"/>
    <lineage>
        <taxon>Bacteria</taxon>
        <taxon>Bacillati</taxon>
        <taxon>Bacillota</taxon>
        <taxon>Bacilli</taxon>
        <taxon>Lactobacillales</taxon>
        <taxon>Streptococcaceae</taxon>
        <taxon>Streptococcus</taxon>
    </lineage>
</organism>
<dbReference type="Proteomes" id="UP000009215">
    <property type="component" value="Chromosome"/>
</dbReference>
<sequence length="155" mass="17478">MKVILSRKGFDSKAGGVPNPILPDGTLLSFPIPAKIDQLTYQDLQYEGVAYSDILTQLKPKDLKIRDWNCHLDPDIRPEAHLNLPQDWIAGFGQINQSQSYLRNQNVGIGDLFLFFGWFKQTEGNPCEGTLRYVKGAPDLHILYGYLQVGELISE</sequence>
<proteinExistence type="predicted"/>
<dbReference type="Pfam" id="PF18754">
    <property type="entry name" value="Nmad3"/>
    <property type="match status" value="1"/>
</dbReference>
<reference evidence="2 3" key="1">
    <citation type="submission" date="2012-05" db="EMBL/GenBank/DDBJ databases">
        <title>Complete genome sequence of a Streptococcus dysgalactiae subsp. equisimilis strain possessing Lancefield's group A antigen.</title>
        <authorList>
            <person name="Luetticken R."/>
            <person name="Bruellhoff K."/>
            <person name="Van der Linden M."/>
            <person name="Peltroche-Llacsahuanga H."/>
            <person name="Blom J."/>
            <person name="Weber-Lehmann J."/>
            <person name="Ferretti J.J."/>
            <person name="McShan W.M."/>
        </authorList>
    </citation>
    <scope>NUCLEOTIDE SEQUENCE [LARGE SCALE GENOMIC DNA]</scope>
    <source>
        <strain evidence="2 3">AC-2713</strain>
    </source>
</reference>